<dbReference type="Pfam" id="PF08279">
    <property type="entry name" value="HTH_11"/>
    <property type="match status" value="1"/>
</dbReference>
<feature type="domain" description="HTH deoR-type" evidence="3">
    <location>
        <begin position="4"/>
        <end position="59"/>
    </location>
</feature>
<dbReference type="PANTHER" id="PTHR34580">
    <property type="match status" value="1"/>
</dbReference>
<dbReference type="RefSeq" id="WP_379984724.1">
    <property type="nucleotide sequence ID" value="NZ_JADIKD010000006.1"/>
</dbReference>
<keyword evidence="2" id="KW-0804">Transcription</keyword>
<evidence type="ECO:0000313" key="4">
    <source>
        <dbReference type="EMBL" id="MFK2916068.1"/>
    </source>
</evidence>
<dbReference type="PROSITE" id="PS52050">
    <property type="entry name" value="WYL"/>
    <property type="match status" value="1"/>
</dbReference>
<dbReference type="EMBL" id="JADIKD010000006">
    <property type="protein sequence ID" value="MFK2916068.1"/>
    <property type="molecule type" value="Genomic_DNA"/>
</dbReference>
<keyword evidence="1" id="KW-0805">Transcription regulation</keyword>
<dbReference type="InterPro" id="IPR036390">
    <property type="entry name" value="WH_DNA-bd_sf"/>
</dbReference>
<dbReference type="PANTHER" id="PTHR34580:SF3">
    <property type="entry name" value="PROTEIN PAFB"/>
    <property type="match status" value="1"/>
</dbReference>
<dbReference type="InterPro" id="IPR057727">
    <property type="entry name" value="WCX_dom"/>
</dbReference>
<reference evidence="4 5" key="1">
    <citation type="submission" date="2020-10" db="EMBL/GenBank/DDBJ databases">
        <title>Phylogeny of dyella-like bacteria.</title>
        <authorList>
            <person name="Fu J."/>
        </authorList>
    </citation>
    <scope>NUCLEOTIDE SEQUENCE [LARGE SCALE GENOMIC DNA]</scope>
    <source>
        <strain evidence="4 5">BB4</strain>
    </source>
</reference>
<sequence>MYHPTTRALAVLELLQTHRRISGAEIARRLGVDTRTVRRYIATLEEIGIPITAERGRHGAYLLVAGFKLPPMMFTDDEALALSVGLLAARSMGLTEASAAVASAQAKLERVMPERLKGRTRAVAETVMLDVSRSSAAGASDILFTLSTAAQQYRRVHLRYCSAEGEESEREFDPYGLAHRGGQWYVVGMCHLRKGLRSFRLDRVTEVDMLDAGFVRPSNFDAVAHLTFSIATLPRSITAEVVLHTTLQDALERLGGSMGLFEPVEDGVLLRAQVDELDWLARQLARLPFDFCVRQPPALRDALNVLSQRLSKLADTNTPPLPSPQ</sequence>
<keyword evidence="5" id="KW-1185">Reference proteome</keyword>
<dbReference type="InterPro" id="IPR036388">
    <property type="entry name" value="WH-like_DNA-bd_sf"/>
</dbReference>
<dbReference type="Gene3D" id="1.10.10.10">
    <property type="entry name" value="Winged helix-like DNA-binding domain superfamily/Winged helix DNA-binding domain"/>
    <property type="match status" value="1"/>
</dbReference>
<dbReference type="SUPFAM" id="SSF46785">
    <property type="entry name" value="Winged helix' DNA-binding domain"/>
    <property type="match status" value="1"/>
</dbReference>
<dbReference type="Pfam" id="PF13280">
    <property type="entry name" value="WYL"/>
    <property type="match status" value="1"/>
</dbReference>
<gene>
    <name evidence="4" type="ORF">ISS97_02230</name>
</gene>
<dbReference type="PIRSF" id="PIRSF016838">
    <property type="entry name" value="PafC"/>
    <property type="match status" value="1"/>
</dbReference>
<protein>
    <submittedName>
        <fullName evidence="4">YafY family transcriptional regulator</fullName>
    </submittedName>
</protein>
<dbReference type="InterPro" id="IPR001034">
    <property type="entry name" value="DeoR_HTH"/>
</dbReference>
<dbReference type="InterPro" id="IPR013196">
    <property type="entry name" value="HTH_11"/>
</dbReference>
<dbReference type="PROSITE" id="PS51000">
    <property type="entry name" value="HTH_DEOR_2"/>
    <property type="match status" value="1"/>
</dbReference>
<dbReference type="Pfam" id="PF25583">
    <property type="entry name" value="WCX"/>
    <property type="match status" value="1"/>
</dbReference>
<evidence type="ECO:0000259" key="3">
    <source>
        <dbReference type="PROSITE" id="PS51000"/>
    </source>
</evidence>
<dbReference type="Proteomes" id="UP001620408">
    <property type="component" value="Unassembled WGS sequence"/>
</dbReference>
<evidence type="ECO:0000256" key="2">
    <source>
        <dbReference type="ARBA" id="ARBA00023163"/>
    </source>
</evidence>
<evidence type="ECO:0000313" key="5">
    <source>
        <dbReference type="Proteomes" id="UP001620408"/>
    </source>
</evidence>
<comment type="caution">
    <text evidence="4">The sequence shown here is derived from an EMBL/GenBank/DDBJ whole genome shotgun (WGS) entry which is preliminary data.</text>
</comment>
<proteinExistence type="predicted"/>
<dbReference type="InterPro" id="IPR051534">
    <property type="entry name" value="CBASS_pafABC_assoc_protein"/>
</dbReference>
<name>A0ABW8K2Q0_9GAMM</name>
<dbReference type="InterPro" id="IPR026881">
    <property type="entry name" value="WYL_dom"/>
</dbReference>
<dbReference type="InterPro" id="IPR028349">
    <property type="entry name" value="PafC-like"/>
</dbReference>
<organism evidence="4 5">
    <name type="scientific">Dyella koreensis</name>
    <dbReference type="NCBI Taxonomy" id="311235"/>
    <lineage>
        <taxon>Bacteria</taxon>
        <taxon>Pseudomonadati</taxon>
        <taxon>Pseudomonadota</taxon>
        <taxon>Gammaproteobacteria</taxon>
        <taxon>Lysobacterales</taxon>
        <taxon>Rhodanobacteraceae</taxon>
        <taxon>Dyella</taxon>
    </lineage>
</organism>
<evidence type="ECO:0000256" key="1">
    <source>
        <dbReference type="ARBA" id="ARBA00023015"/>
    </source>
</evidence>
<accession>A0ABW8K2Q0</accession>